<keyword evidence="3" id="KW-1185">Reference proteome</keyword>
<evidence type="ECO:0000313" key="2">
    <source>
        <dbReference type="EMBL" id="RPA83263.1"/>
    </source>
</evidence>
<feature type="region of interest" description="Disordered" evidence="1">
    <location>
        <begin position="38"/>
        <end position="166"/>
    </location>
</feature>
<name>A0A3N4IAZ4_ASCIM</name>
<feature type="compositionally biased region" description="Basic and acidic residues" evidence="1">
    <location>
        <begin position="154"/>
        <end position="166"/>
    </location>
</feature>
<dbReference type="AlphaFoldDB" id="A0A3N4IAZ4"/>
<dbReference type="OrthoDB" id="16516at2759"/>
<gene>
    <name evidence="2" type="ORF">BJ508DRAFT_375230</name>
</gene>
<organism evidence="2 3">
    <name type="scientific">Ascobolus immersus RN42</name>
    <dbReference type="NCBI Taxonomy" id="1160509"/>
    <lineage>
        <taxon>Eukaryota</taxon>
        <taxon>Fungi</taxon>
        <taxon>Dikarya</taxon>
        <taxon>Ascomycota</taxon>
        <taxon>Pezizomycotina</taxon>
        <taxon>Pezizomycetes</taxon>
        <taxon>Pezizales</taxon>
        <taxon>Ascobolaceae</taxon>
        <taxon>Ascobolus</taxon>
    </lineage>
</organism>
<feature type="compositionally biased region" description="Gly residues" evidence="1">
    <location>
        <begin position="40"/>
        <end position="56"/>
    </location>
</feature>
<evidence type="ECO:0000256" key="1">
    <source>
        <dbReference type="SAM" id="MobiDB-lite"/>
    </source>
</evidence>
<dbReference type="Proteomes" id="UP000275078">
    <property type="component" value="Unassembled WGS sequence"/>
</dbReference>
<reference evidence="2 3" key="1">
    <citation type="journal article" date="2018" name="Nat. Ecol. Evol.">
        <title>Pezizomycetes genomes reveal the molecular basis of ectomycorrhizal truffle lifestyle.</title>
        <authorList>
            <person name="Murat C."/>
            <person name="Payen T."/>
            <person name="Noel B."/>
            <person name="Kuo A."/>
            <person name="Morin E."/>
            <person name="Chen J."/>
            <person name="Kohler A."/>
            <person name="Krizsan K."/>
            <person name="Balestrini R."/>
            <person name="Da Silva C."/>
            <person name="Montanini B."/>
            <person name="Hainaut M."/>
            <person name="Levati E."/>
            <person name="Barry K.W."/>
            <person name="Belfiori B."/>
            <person name="Cichocki N."/>
            <person name="Clum A."/>
            <person name="Dockter R.B."/>
            <person name="Fauchery L."/>
            <person name="Guy J."/>
            <person name="Iotti M."/>
            <person name="Le Tacon F."/>
            <person name="Lindquist E.A."/>
            <person name="Lipzen A."/>
            <person name="Malagnac F."/>
            <person name="Mello A."/>
            <person name="Molinier V."/>
            <person name="Miyauchi S."/>
            <person name="Poulain J."/>
            <person name="Riccioni C."/>
            <person name="Rubini A."/>
            <person name="Sitrit Y."/>
            <person name="Splivallo R."/>
            <person name="Traeger S."/>
            <person name="Wang M."/>
            <person name="Zifcakova L."/>
            <person name="Wipf D."/>
            <person name="Zambonelli A."/>
            <person name="Paolocci F."/>
            <person name="Nowrousian M."/>
            <person name="Ottonello S."/>
            <person name="Baldrian P."/>
            <person name="Spatafora J.W."/>
            <person name="Henrissat B."/>
            <person name="Nagy L.G."/>
            <person name="Aury J.M."/>
            <person name="Wincker P."/>
            <person name="Grigoriev I.V."/>
            <person name="Bonfante P."/>
            <person name="Martin F.M."/>
        </authorList>
    </citation>
    <scope>NUCLEOTIDE SEQUENCE [LARGE SCALE GENOMIC DNA]</scope>
    <source>
        <strain evidence="2 3">RN42</strain>
    </source>
</reference>
<feature type="compositionally biased region" description="Pro residues" evidence="1">
    <location>
        <begin position="86"/>
        <end position="100"/>
    </location>
</feature>
<dbReference type="EMBL" id="ML119666">
    <property type="protein sequence ID" value="RPA83263.1"/>
    <property type="molecule type" value="Genomic_DNA"/>
</dbReference>
<evidence type="ECO:0000313" key="3">
    <source>
        <dbReference type="Proteomes" id="UP000275078"/>
    </source>
</evidence>
<proteinExistence type="predicted"/>
<accession>A0A3N4IAZ4</accession>
<sequence length="545" mass="61420">MNHLLLGARRSLSTLSVRPAATLWRCQTWSKAMSTTIKGGLAGSGGSDGIRNGLGKGDSSETVPAPKPRSPSLSRKKASANRTPHTPSPSKPKPTTPPQPSNKASPNPKAKQQAATATDKASPDTKQQGSGQGSNKSPKHNGPKQQPQKKKRKGLTEEERELRKEKKRDKLLEGILAYERAVYQYQVFPEDRVRYHYTIGCHCMHCGISERTFALNSKAVCRVHPPQTSSSDKCPSCGENPATTIGCQERPASDHHFKFPRPEPVPNQVYVATENGLDVRSVVLLACEEVELAFGKRAVAQLKLVDLLSNETLIDSYIAIPKNERVTDWWGLSEKSITKAVEEAKAFDEIEAARQRLVRYVDPNTVIVSDADQDDLKALRIWHDPSKTVFFETNSKSKDRHGYSFVLRGAGMAELGRRVRTHFGRSHDDDQIFSDAAPLFAIWERYFLHVTGSRETRLPEYKEKRRRRNLPFGERDELEFCTPENYPTWFLEDENKDSGCWTEEDQEAWDRGEFLREEMDKLSADGVEFNISPPWAALRRKYTTK</sequence>
<protein>
    <submittedName>
        <fullName evidence="2">Uncharacterized protein</fullName>
    </submittedName>
</protein>
<feature type="compositionally biased region" description="Basic residues" evidence="1">
    <location>
        <begin position="137"/>
        <end position="153"/>
    </location>
</feature>
<feature type="compositionally biased region" description="Low complexity" evidence="1">
    <location>
        <begin position="109"/>
        <end position="120"/>
    </location>
</feature>
<feature type="compositionally biased region" description="Polar residues" evidence="1">
    <location>
        <begin position="124"/>
        <end position="136"/>
    </location>
</feature>